<dbReference type="InterPro" id="IPR013830">
    <property type="entry name" value="SGNH_hydro"/>
</dbReference>
<accession>A0A927M2F2</accession>
<sequence>MKKRIFIVLCLLLVGVLGAAGTVGYLTFVRSPANPPADACADGRSPGSRPVVVAAGASMTQGTLGADWVGALRDRPEHQGYEFVNAGVNGATSADLLHRIDTDIVACRPTAVTILIGTNDVRDDVPLDRYRQNLGAIVDRVKAGTTARIALMSLPPLGEDLNAEINQKLTGYNAAIKETAARTQVDYLPVHEQMVDLLRQRGGDPTPYDFSFALAFGAATQHYLFGRSWDEVARNGGRELLVDHIHLNNRGGAIITELAAQWLSAGKPD</sequence>
<proteinExistence type="predicted"/>
<evidence type="ECO:0000259" key="1">
    <source>
        <dbReference type="Pfam" id="PF13472"/>
    </source>
</evidence>
<name>A0A927M2F2_9ACTN</name>
<feature type="domain" description="SGNH hydrolase-type esterase" evidence="1">
    <location>
        <begin position="55"/>
        <end position="204"/>
    </location>
</feature>
<dbReference type="Gene3D" id="3.40.50.1110">
    <property type="entry name" value="SGNH hydrolase"/>
    <property type="match status" value="1"/>
</dbReference>
<organism evidence="2 3">
    <name type="scientific">Plantactinospora soyae</name>
    <dbReference type="NCBI Taxonomy" id="1544732"/>
    <lineage>
        <taxon>Bacteria</taxon>
        <taxon>Bacillati</taxon>
        <taxon>Actinomycetota</taxon>
        <taxon>Actinomycetes</taxon>
        <taxon>Micromonosporales</taxon>
        <taxon>Micromonosporaceae</taxon>
        <taxon>Plantactinospora</taxon>
    </lineage>
</organism>
<dbReference type="RefSeq" id="WP_192766419.1">
    <property type="nucleotide sequence ID" value="NZ_JADBEB010000001.1"/>
</dbReference>
<gene>
    <name evidence="2" type="ORF">H4W31_002032</name>
</gene>
<protein>
    <submittedName>
        <fullName evidence="2">Lysophospholipase L1-like esterase</fullName>
    </submittedName>
</protein>
<dbReference type="Proteomes" id="UP000649753">
    <property type="component" value="Unassembled WGS sequence"/>
</dbReference>
<comment type="caution">
    <text evidence="2">The sequence shown here is derived from an EMBL/GenBank/DDBJ whole genome shotgun (WGS) entry which is preliminary data.</text>
</comment>
<dbReference type="GO" id="GO:0004622">
    <property type="term" value="F:phosphatidylcholine lysophospholipase activity"/>
    <property type="evidence" value="ECO:0007669"/>
    <property type="project" value="TreeGrafter"/>
</dbReference>
<dbReference type="SUPFAM" id="SSF52266">
    <property type="entry name" value="SGNH hydrolase"/>
    <property type="match status" value="1"/>
</dbReference>
<dbReference type="Pfam" id="PF13472">
    <property type="entry name" value="Lipase_GDSL_2"/>
    <property type="match status" value="1"/>
</dbReference>
<keyword evidence="3" id="KW-1185">Reference proteome</keyword>
<dbReference type="PANTHER" id="PTHR30383">
    <property type="entry name" value="THIOESTERASE 1/PROTEASE 1/LYSOPHOSPHOLIPASE L1"/>
    <property type="match status" value="1"/>
</dbReference>
<dbReference type="InterPro" id="IPR036514">
    <property type="entry name" value="SGNH_hydro_sf"/>
</dbReference>
<evidence type="ECO:0000313" key="2">
    <source>
        <dbReference type="EMBL" id="MBE1486394.1"/>
    </source>
</evidence>
<dbReference type="PANTHER" id="PTHR30383:SF5">
    <property type="entry name" value="SGNH HYDROLASE-TYPE ESTERASE DOMAIN-CONTAINING PROTEIN"/>
    <property type="match status" value="1"/>
</dbReference>
<dbReference type="EMBL" id="JADBEB010000001">
    <property type="protein sequence ID" value="MBE1486394.1"/>
    <property type="molecule type" value="Genomic_DNA"/>
</dbReference>
<reference evidence="2" key="1">
    <citation type="submission" date="2020-10" db="EMBL/GenBank/DDBJ databases">
        <title>Sequencing the genomes of 1000 actinobacteria strains.</title>
        <authorList>
            <person name="Klenk H.-P."/>
        </authorList>
    </citation>
    <scope>NUCLEOTIDE SEQUENCE</scope>
    <source>
        <strain evidence="2">DSM 46832</strain>
    </source>
</reference>
<evidence type="ECO:0000313" key="3">
    <source>
        <dbReference type="Proteomes" id="UP000649753"/>
    </source>
</evidence>
<dbReference type="AlphaFoldDB" id="A0A927M2F2"/>
<dbReference type="InterPro" id="IPR051532">
    <property type="entry name" value="Ester_Hydrolysis_Enzymes"/>
</dbReference>